<dbReference type="AlphaFoldDB" id="A0A563DWH4"/>
<gene>
    <name evidence="6" type="ORF">FGL98_17810</name>
</gene>
<organism evidence="6 7">
    <name type="scientific">Leekyejoonella antrihumi</name>
    <dbReference type="NCBI Taxonomy" id="1660198"/>
    <lineage>
        <taxon>Bacteria</taxon>
        <taxon>Bacillati</taxon>
        <taxon>Actinomycetota</taxon>
        <taxon>Actinomycetes</taxon>
        <taxon>Micrococcales</taxon>
        <taxon>Dermacoccaceae</taxon>
        <taxon>Leekyejoonella</taxon>
    </lineage>
</organism>
<dbReference type="GO" id="GO:0015074">
    <property type="term" value="P:DNA integration"/>
    <property type="evidence" value="ECO:0007669"/>
    <property type="project" value="UniProtKB-KW"/>
</dbReference>
<dbReference type="GO" id="GO:0003677">
    <property type="term" value="F:DNA binding"/>
    <property type="evidence" value="ECO:0007669"/>
    <property type="project" value="UniProtKB-KW"/>
</dbReference>
<proteinExistence type="inferred from homology"/>
<dbReference type="RefSeq" id="WP_146318957.1">
    <property type="nucleotide sequence ID" value="NZ_VCQV01000029.1"/>
</dbReference>
<evidence type="ECO:0000313" key="7">
    <source>
        <dbReference type="Proteomes" id="UP000320244"/>
    </source>
</evidence>
<dbReference type="GO" id="GO:0006310">
    <property type="term" value="P:DNA recombination"/>
    <property type="evidence" value="ECO:0007669"/>
    <property type="project" value="UniProtKB-KW"/>
</dbReference>
<dbReference type="InterPro" id="IPR013762">
    <property type="entry name" value="Integrase-like_cat_sf"/>
</dbReference>
<name>A0A563DWH4_9MICO</name>
<evidence type="ECO:0000256" key="2">
    <source>
        <dbReference type="ARBA" id="ARBA00022908"/>
    </source>
</evidence>
<dbReference type="OrthoDB" id="1822491at2"/>
<evidence type="ECO:0000256" key="1">
    <source>
        <dbReference type="ARBA" id="ARBA00008857"/>
    </source>
</evidence>
<comment type="caution">
    <text evidence="6">The sequence shown here is derived from an EMBL/GenBank/DDBJ whole genome shotgun (WGS) entry which is preliminary data.</text>
</comment>
<dbReference type="Gene3D" id="1.10.443.10">
    <property type="entry name" value="Intergrase catalytic core"/>
    <property type="match status" value="1"/>
</dbReference>
<keyword evidence="4" id="KW-0233">DNA recombination</keyword>
<dbReference type="InterPro" id="IPR010998">
    <property type="entry name" value="Integrase_recombinase_N"/>
</dbReference>
<dbReference type="InterPro" id="IPR011010">
    <property type="entry name" value="DNA_brk_join_enz"/>
</dbReference>
<accession>A0A563DWH4</accession>
<dbReference type="InterPro" id="IPR002104">
    <property type="entry name" value="Integrase_catalytic"/>
</dbReference>
<evidence type="ECO:0000313" key="6">
    <source>
        <dbReference type="EMBL" id="TWP34292.1"/>
    </source>
</evidence>
<sequence length="387" mass="43381">MRDVDGRIRSVRVVDTTKSGARRRLERRLAERGDPTAIGIRRQDTFETLANLWLQHRRDHGKARSSGALAPQTLAVYASEIRNVIIPAIGNVQIGESTVPFLDQLFADVEHGRRHGRCPARSGGRSTRQLRVVLTGMLGLAVAHGALPTNPMRDIAATARGQRSEVQHLTAPEAHHLRLRVRREAMRVPNMRKPNVDLEEFVDLLLGTGCRAGEGLAIRPVDLLDLESPTPLLHVCGTLIEPRKDYVERLHRQDMTKTREDRTLILPDHVATMLQLRIRREQPAPEEPIFATGTGNWLSPANMRTRFRMAIQRAVEHGTEEDLALQGSTLHTLRRTVGTLVAHEVSLDAAREQLGHRDPSVTYQHYVGKRAVAPDVRSTLDVLFRPL</sequence>
<dbReference type="CDD" id="cd00397">
    <property type="entry name" value="DNA_BRE_C"/>
    <property type="match status" value="1"/>
</dbReference>
<keyword evidence="3" id="KW-0238">DNA-binding</keyword>
<dbReference type="Pfam" id="PF00589">
    <property type="entry name" value="Phage_integrase"/>
    <property type="match status" value="1"/>
</dbReference>
<evidence type="ECO:0000256" key="4">
    <source>
        <dbReference type="ARBA" id="ARBA00023172"/>
    </source>
</evidence>
<comment type="similarity">
    <text evidence="1">Belongs to the 'phage' integrase family.</text>
</comment>
<dbReference type="Proteomes" id="UP000320244">
    <property type="component" value="Unassembled WGS sequence"/>
</dbReference>
<dbReference type="PANTHER" id="PTHR30629:SF2">
    <property type="entry name" value="PROPHAGE INTEGRASE INTS-RELATED"/>
    <property type="match status" value="1"/>
</dbReference>
<dbReference type="SUPFAM" id="SSF56349">
    <property type="entry name" value="DNA breaking-rejoining enzymes"/>
    <property type="match status" value="1"/>
</dbReference>
<dbReference type="PANTHER" id="PTHR30629">
    <property type="entry name" value="PROPHAGE INTEGRASE"/>
    <property type="match status" value="1"/>
</dbReference>
<reference evidence="6 7" key="2">
    <citation type="submission" date="2019-08" db="EMBL/GenBank/DDBJ databases">
        <title>Jejuicoccus antrihumi gen. nov., sp. nov., a new member of the family Dermacoccaceae isolated from a cave.</title>
        <authorList>
            <person name="Schumann P."/>
            <person name="Kim I.S."/>
        </authorList>
    </citation>
    <scope>NUCLEOTIDE SEQUENCE [LARGE SCALE GENOMIC DNA]</scope>
    <source>
        <strain evidence="6 7">C5-26</strain>
    </source>
</reference>
<keyword evidence="7" id="KW-1185">Reference proteome</keyword>
<dbReference type="EMBL" id="VCQV01000029">
    <property type="protein sequence ID" value="TWP34292.1"/>
    <property type="molecule type" value="Genomic_DNA"/>
</dbReference>
<evidence type="ECO:0000259" key="5">
    <source>
        <dbReference type="PROSITE" id="PS51898"/>
    </source>
</evidence>
<dbReference type="InterPro" id="IPR050808">
    <property type="entry name" value="Phage_Integrase"/>
</dbReference>
<protein>
    <recommendedName>
        <fullName evidence="5">Tyr recombinase domain-containing protein</fullName>
    </recommendedName>
</protein>
<feature type="domain" description="Tyr recombinase" evidence="5">
    <location>
        <begin position="164"/>
        <end position="381"/>
    </location>
</feature>
<reference evidence="6 7" key="1">
    <citation type="submission" date="2019-05" db="EMBL/GenBank/DDBJ databases">
        <authorList>
            <person name="Lee S.D."/>
        </authorList>
    </citation>
    <scope>NUCLEOTIDE SEQUENCE [LARGE SCALE GENOMIC DNA]</scope>
    <source>
        <strain evidence="6 7">C5-26</strain>
    </source>
</reference>
<dbReference type="Gene3D" id="1.10.150.130">
    <property type="match status" value="1"/>
</dbReference>
<keyword evidence="2" id="KW-0229">DNA integration</keyword>
<evidence type="ECO:0000256" key="3">
    <source>
        <dbReference type="ARBA" id="ARBA00023125"/>
    </source>
</evidence>
<dbReference type="PROSITE" id="PS51898">
    <property type="entry name" value="TYR_RECOMBINASE"/>
    <property type="match status" value="1"/>
</dbReference>